<dbReference type="InterPro" id="IPR019734">
    <property type="entry name" value="TPR_rpt"/>
</dbReference>
<evidence type="ECO:0000256" key="1">
    <source>
        <dbReference type="ARBA" id="ARBA00022737"/>
    </source>
</evidence>
<feature type="domain" description="DUF1581" evidence="6">
    <location>
        <begin position="3223"/>
        <end position="3285"/>
    </location>
</feature>
<feature type="region of interest" description="Disordered" evidence="4">
    <location>
        <begin position="1442"/>
        <end position="1462"/>
    </location>
</feature>
<feature type="region of interest" description="Disordered" evidence="4">
    <location>
        <begin position="1047"/>
        <end position="1072"/>
    </location>
</feature>
<feature type="region of interest" description="Disordered" evidence="4">
    <location>
        <begin position="2963"/>
        <end position="2990"/>
    </location>
</feature>
<dbReference type="GO" id="GO:0008233">
    <property type="term" value="F:peptidase activity"/>
    <property type="evidence" value="ECO:0007669"/>
    <property type="project" value="UniProtKB-KW"/>
</dbReference>
<accession>A0ABX1VBV5</accession>
<feature type="region of interest" description="Disordered" evidence="4">
    <location>
        <begin position="50"/>
        <end position="71"/>
    </location>
</feature>
<comment type="caution">
    <text evidence="8">The sequence shown here is derived from an EMBL/GenBank/DDBJ whole genome shotgun (WGS) entry which is preliminary data.</text>
</comment>
<dbReference type="InterPro" id="IPR022660">
    <property type="entry name" value="DUF1581"/>
</dbReference>
<gene>
    <name evidence="8" type="primary">bepA_1</name>
    <name evidence="8" type="ORF">LzC2_14800</name>
</gene>
<feature type="domain" description="DUF1583" evidence="7">
    <location>
        <begin position="3325"/>
        <end position="3475"/>
    </location>
</feature>
<dbReference type="Pfam" id="PF20407">
    <property type="entry name" value="DUF1583_N"/>
    <property type="match status" value="2"/>
</dbReference>
<feature type="domain" description="DUF1583" evidence="7">
    <location>
        <begin position="3977"/>
        <end position="4144"/>
    </location>
</feature>
<evidence type="ECO:0000259" key="7">
    <source>
        <dbReference type="Pfam" id="PF20407"/>
    </source>
</evidence>
<evidence type="ECO:0000256" key="3">
    <source>
        <dbReference type="PROSITE-ProRule" id="PRU00339"/>
    </source>
</evidence>
<keyword evidence="5" id="KW-0812">Transmembrane</keyword>
<dbReference type="InterPro" id="IPR046518">
    <property type="entry name" value="DUF1583_N"/>
</dbReference>
<evidence type="ECO:0000259" key="6">
    <source>
        <dbReference type="Pfam" id="PF07619"/>
    </source>
</evidence>
<dbReference type="InterPro" id="IPR051012">
    <property type="entry name" value="CellSynth/LPSAsmb/PSIAsmb"/>
</dbReference>
<feature type="transmembrane region" description="Helical" evidence="5">
    <location>
        <begin position="21"/>
        <end position="41"/>
    </location>
</feature>
<proteinExistence type="predicted"/>
<dbReference type="RefSeq" id="WP_171185385.1">
    <property type="nucleotide sequence ID" value="NZ_WTPX01000035.1"/>
</dbReference>
<feature type="repeat" description="TPR" evidence="3">
    <location>
        <begin position="1741"/>
        <end position="1774"/>
    </location>
</feature>
<dbReference type="SMART" id="SM00028">
    <property type="entry name" value="TPR"/>
    <property type="match status" value="13"/>
</dbReference>
<keyword evidence="8" id="KW-0378">Hydrolase</keyword>
<dbReference type="PANTHER" id="PTHR45586:SF1">
    <property type="entry name" value="LIPOPOLYSACCHARIDE ASSEMBLY PROTEIN B"/>
    <property type="match status" value="1"/>
</dbReference>
<organism evidence="8 9">
    <name type="scientific">Alienimonas chondri</name>
    <dbReference type="NCBI Taxonomy" id="2681879"/>
    <lineage>
        <taxon>Bacteria</taxon>
        <taxon>Pseudomonadati</taxon>
        <taxon>Planctomycetota</taxon>
        <taxon>Planctomycetia</taxon>
        <taxon>Planctomycetales</taxon>
        <taxon>Planctomycetaceae</taxon>
        <taxon>Alienimonas</taxon>
    </lineage>
</organism>
<feature type="region of interest" description="Disordered" evidence="4">
    <location>
        <begin position="3287"/>
        <end position="3312"/>
    </location>
</feature>
<evidence type="ECO:0000256" key="5">
    <source>
        <dbReference type="SAM" id="Phobius"/>
    </source>
</evidence>
<dbReference type="Proteomes" id="UP000609651">
    <property type="component" value="Unassembled WGS sequence"/>
</dbReference>
<dbReference type="PROSITE" id="PS50005">
    <property type="entry name" value="TPR"/>
    <property type="match status" value="3"/>
</dbReference>
<evidence type="ECO:0000313" key="8">
    <source>
        <dbReference type="EMBL" id="NNJ25410.1"/>
    </source>
</evidence>
<evidence type="ECO:0000256" key="2">
    <source>
        <dbReference type="ARBA" id="ARBA00022803"/>
    </source>
</evidence>
<dbReference type="InterPro" id="IPR011990">
    <property type="entry name" value="TPR-like_helical_dom_sf"/>
</dbReference>
<feature type="region of interest" description="Disordered" evidence="4">
    <location>
        <begin position="1657"/>
        <end position="1676"/>
    </location>
</feature>
<feature type="region of interest" description="Disordered" evidence="4">
    <location>
        <begin position="1827"/>
        <end position="1850"/>
    </location>
</feature>
<dbReference type="Gene3D" id="1.25.40.10">
    <property type="entry name" value="Tetratricopeptide repeat domain"/>
    <property type="match status" value="7"/>
</dbReference>
<keyword evidence="9" id="KW-1185">Reference proteome</keyword>
<protein>
    <submittedName>
        <fullName evidence="8">Beta-barrel assembly-enhancing protease</fullName>
        <ecNumber evidence="8">3.4.-.-</ecNumber>
    </submittedName>
</protein>
<feature type="region of interest" description="Disordered" evidence="4">
    <location>
        <begin position="3570"/>
        <end position="3599"/>
    </location>
</feature>
<feature type="repeat" description="TPR" evidence="3">
    <location>
        <begin position="126"/>
        <end position="159"/>
    </location>
</feature>
<evidence type="ECO:0000313" key="9">
    <source>
        <dbReference type="Proteomes" id="UP000609651"/>
    </source>
</evidence>
<keyword evidence="5" id="KW-0472">Membrane</keyword>
<evidence type="ECO:0000256" key="4">
    <source>
        <dbReference type="SAM" id="MobiDB-lite"/>
    </source>
</evidence>
<keyword evidence="5" id="KW-1133">Transmembrane helix</keyword>
<feature type="region of interest" description="Disordered" evidence="4">
    <location>
        <begin position="3765"/>
        <end position="3787"/>
    </location>
</feature>
<feature type="repeat" description="TPR" evidence="3">
    <location>
        <begin position="160"/>
        <end position="193"/>
    </location>
</feature>
<dbReference type="GO" id="GO:0006508">
    <property type="term" value="P:proteolysis"/>
    <property type="evidence" value="ECO:0007669"/>
    <property type="project" value="UniProtKB-KW"/>
</dbReference>
<name>A0ABX1VBV5_9PLAN</name>
<keyword evidence="8" id="KW-0645">Protease</keyword>
<keyword evidence="1" id="KW-0677">Repeat</keyword>
<sequence length="4161" mass="442209">MASSPLRSARRLSLRSAGPATAVRVGLASAAVGALALLAALPAIARQDDPPAAVGDATPDDPGIAPESAEIEKERETAERFLSLLERNPRPGTALDRAYAFFAERGELAALAERLRTRAEENPADAAAPAILGLIEARRGNDEQAVAAFEQAAERAPDDPNPRARLAEAYALAGRHAQAAEAYEAALARDPSRRDLPDLLSGLGRVLTRSGQAEEADAVWDRLIEKFPGDDAVREQIAAVLEAEGDLEGALARYDALAADTTDEYRRVAFGLKAASLKVRAGRNDEAVADFEKLLANLNPDSWLFREVRSGIERAFLRTDDLAGLTAYYEGWVEDHPEDVAAMARLGELLDRQSRTAEARDWLEKAVEKAPGDGRLRRALVDQLLRSDDYAGAAKQFEELNRLAPGDSDTLRDWGSIYLDDPSLSDDERLAKAEAVWRRLLTDQSDDPVAVTQVADWLRQAGAKEPAKALYRQAIELAPEDPRYVEYLGEYLHILGESEEAVTVWESLAAGGKRSVETLARLSEVFGGFGYDDRAAEAAAAADALDVKESGADPTAGTLEFADRMRFAELFVRAENAAAAETQIAKAEALAVTPEERRAVLNAAIDADEAAGKLAERIAALEQQAIDDPKEADVRLRLALYRDAAGDATGAANAAAEAVKLAPADPTALMTLSEMQERAGRVADAATTARRLADIDRQRRAEHLIRVAELQLRLGQRVEALRTAREVVAGAPGNPDGLAFLSRVAFRVGEEEIGLDALRRAARTAGRDPGPLLELASALADRFRTDEAVELLWRAFAAADGFDDKGLVVRRLAELARRQGRFAPFLEKLERTAAGPRGPRPGDEPDRETALLIAEAHLAADDPAAARGALEPLLSRDPKDTTLLARLATLAESAGEIDDAIAYQKRVVDLSEESAERMRLAGMLAASGDAEAAERFYLDLLGGTTDPVERVRAIDALLKAGREGLAFQLADAGLVRDGDDWELLVRLAAAAVNATGDEIDQRPVSITLDDEVDESEREGLPVSLPDVADAALRRVWELDLPHDTLSAAKQAEEERRRSRRAGSGGRTAGRTIGVGAMPAPIQRIRTASMGFGVLGLSGRPSTGMGAKLTIEPDDYGAARLLAEGWLAKRDPDFAKAVFADAGVLLPEESNEAAPAAAPPLFAEDATPTVEALWDAWFLASVGPQFEGVPAALNNRLPDLLQGLAMRLVRRDGAEPGTAYVYLQSLTQRSRNPSNGEQIEPDPLSDEELDLLTASLDRVKADGANAGMPPSYMERLLIQELKRAGKQEAADARVAELLAGAVEPDEISAAASVLASLEQSDAVLTLLERAAALPVKDRARAVPNAYTLGRIVGERTAAGDLKGAFAVLDAHADATAELAAQSSTGSSTAGRAQRLLIVRPDGNISQSSQGASFPPPAAPILDDQATLLYSQLRWLREPDQLKPLMKKSGGDSGEPVVGESGAEALTPWDDAPLIEHLKARAERPDAPHRWHDLLRLACLEAWDGDVDGAVDGLQRALEAAPENAALRRVTAAALIERGDAEAGLALLDAAEPADPDELRDRELLALRTAAQAGDLDRARAAAERLFGLRLDNGEQLELARSMQRLGLGDRAAAVLARVRRGGGNDATTLSGVMDLYRRRGDDEVAAEIARSILANVRAPQPQPGRGTTSAQREAESAREAAVRMLKEVGGLDPVLADLRAKLERNPNSKRVRSDLIGLLVAADRGDEAEALLKEDRPDGNDPGALYAAGQRLSRSGDSKAASEMYEKVIAADPSMIANDYYEVQRAFQQAERLPALMEAVGKTDPADWGGNSYAITNIISNALSNFDNQARSSQSPGDQSADDSADPKPNPAVAAFKSIWDRHPESRQMLFQSVHQGQLMGADGVYQFAVDELLGKTGRPGWDQLSNVRMWSTNPQSLTGLVLDAAQERGELQAFTERIAAEVKKHPDWHPGRGLLASAHSKAGNYDDARKEVETLLALPKDEQPSGQGAWLLSVHLGDDELSDLSLALMRRAVETNANTPYSGNGYEYSPQRRLNELLVKTGAKEEARQGLLKTVFEPDFSNQSFQSFSYNNPQYVARQNVQSWTGIGRQLAEMGYPLDALRVLSHAESEGVARAGMTSGSWDLRQLQDATKEVHKALTPAALADDLRSRLEAERAAIEAGNEPDAEPVLDLLLAATDGGDDIKDAKVTSGLIAALTAVPDGRQANGGDPFANGMVVRASPAIPVPAARVVPARAVPVKATSWSGLIATAVATLFSPQPAAAAPQVVVLEEVIEAQEDADPAPVDQAALAARLAELREALDEYATIRPNDASLHAAAAENVNENEGEDAAAESGPTPESIGAWWLTGIEAVQHPETREDGQALMDAALAAADELSDPAWRIAMRISAGSMAVERDDRAAAEKQWTKLLGDILDRDLSADGAPPGEAGAAAFPQILFPPAAFPPAAFPPAAFPTTGVRGALLVAMLAAPAEPNWEPDQERIIPVTTGPRARRALQLAKLAANRGLTELSLRAVRETLGGGAPLGGGSNSGPPGGMFGAPVVVNDSGGQPLQDSEAASDLAELSKSWKAAAADPAAVAATLTEIVLPTARPTEAFVYPGTSNVSNSPAPPVDALTPLLDWATRAEALGEIRERLATRSAAGSAGAAVDLLHVRLALATGETDGVAERLAKIAEDVSRGGTQADAEMAIHAALPALNAGVAPAPAYDALLAGASAVDGNGKVSHWYLTRLAREAFARGKPDAAQEFLADHLNATREQHRNFSGDYPVRQLRNATVDAIHELARGGAAVAALERIEDLDRLPTFDNQSGITRLDRNRLAADLARAFAAMPADDAFDALLAWTFPEPAPAGDQVADQQTAEIRGFAGTVPPDGPPAVFGRPADPARALSTATNRSPAPLTGTLFALAAAAEASGRTDELAFALDRADALRAKAQAKRDAAVQEKADATTAVENAKAELAAAAAQINATNNSRPAADGSLPAGADSDKTASMTDLPGTMRSTTLRLLAGLPADVPAGFAAAATLRTDLADKPVQNDASEYRQIAQQAFLANLSLTWAALGQPEHRTAAAADLAIAEPWGNQNGKIGDPFRPVILVLRTEAKALEAPAAPPLTNDFGMWRSAAPGSYATGPNARPPWVLLHGTAHATGPARANLLMFRYPLAGTFRLRVAANHGSRSESAPLYGGLIHEPFPHNHTYRARDLGGTRYAERPAPWLPSGPTQHYLFDISPDETVLRVGGRVVLTDPEPAPGSPFVGLAATDGRRCWFRTVEVTGEPTIPREVDLLAGDRFDGWFGPTGRNPEVRPGLETKNQSGPERWSAANGEAVGPATGERLVHHRPLFDGDRISFEFRTVGTVATAVPSLDRIGFVLDPEGVRLRFLPVRAMPGWFEEDGGLSAHATVPAPGALGAVPLIPNDWNTATLEADAERLTLSVNGTPVLERDLAAGADTPHGAAHPDRLFGLVASPGREARVRNVVLSGDWPDRLPETWKANLLLAPFLSQAEEDPLAAAELDDEARALAEAAGRRNVALVSHGQVSLGTWELLVAAAALPAEERFRLLAKFVLPLPVDPHWRTDMDYSPADPPPGTNLPGVENPTTGRRVPTGGKMVSPTAMLVDTAVELGRLDDLRAYALRTPGNVPLNEATRRSFLASIEARDGGDFGPHVAYLEQYAEGLTKDSEHWRAKSILIAARALADAFLADPQNEAARDAAQRLAWAYSQTFQNNFGGSWTLPKRHARAIRADTLGGKPLGAAWTVAPDASLIKAERGLPAARWTAASDSDASEEGADGAGVDHHAGGERDRLFAVRPAAAVDGDALTLSAQPSAGWFNIVHVLLGGLGAQLEATRDHANVRSLNEQRARPKLEKKVEGKTYDLTQTFGPAGFSAAIEQAGGEVWRTPAGGEKFDSPLPFVALQARGDHAGGVRALALTGDVNTPETVNLLPSGGRIPDWWLDAYGDENNARTTAGWTWKEDGLYGAAKSRGTSGGAFEETLLSFPRPLSAATETVRFEFHDQADADGADADGKKADRAGVHAALGRIAFVLTNDGVRVHPITAGPQDRVPHTADALIDEPANRRGPDALDLSSGQWRTVEMTVTAADPAGGAKADTLTLSLDGTVIYERPIAPANRRTFGLFRWSGDRATRVRNVTLTGDWADVPAAVPTEVPKKDDAP</sequence>
<reference evidence="8 9" key="1">
    <citation type="journal article" date="2020" name="Syst. Appl. Microbiol.">
        <title>Alienimonas chondri sp. nov., a novel planctomycete isolated from the biofilm of the red alga Chondrus crispus.</title>
        <authorList>
            <person name="Vitorino I."/>
            <person name="Albuquerque L."/>
            <person name="Wiegand S."/>
            <person name="Kallscheuer N."/>
            <person name="da Costa M.S."/>
            <person name="Lobo-da-Cunha A."/>
            <person name="Jogler C."/>
            <person name="Lage O.M."/>
        </authorList>
    </citation>
    <scope>NUCLEOTIDE SEQUENCE [LARGE SCALE GENOMIC DNA]</scope>
    <source>
        <strain evidence="8 9">LzC2</strain>
    </source>
</reference>
<dbReference type="SUPFAM" id="SSF48452">
    <property type="entry name" value="TPR-like"/>
    <property type="match status" value="6"/>
</dbReference>
<dbReference type="EC" id="3.4.-.-" evidence="8"/>
<dbReference type="Pfam" id="PF07619">
    <property type="entry name" value="DUF1581"/>
    <property type="match status" value="1"/>
</dbReference>
<dbReference type="Pfam" id="PF13432">
    <property type="entry name" value="TPR_16"/>
    <property type="match status" value="4"/>
</dbReference>
<dbReference type="PANTHER" id="PTHR45586">
    <property type="entry name" value="TPR REPEAT-CONTAINING PROTEIN PA4667"/>
    <property type="match status" value="1"/>
</dbReference>
<keyword evidence="2 3" id="KW-0802">TPR repeat</keyword>
<dbReference type="EMBL" id="WTPX01000035">
    <property type="protein sequence ID" value="NNJ25410.1"/>
    <property type="molecule type" value="Genomic_DNA"/>
</dbReference>
<feature type="compositionally biased region" description="Polar residues" evidence="4">
    <location>
        <begin position="1827"/>
        <end position="1837"/>
    </location>
</feature>